<keyword evidence="2" id="KW-1185">Reference proteome</keyword>
<accession>A0AAP0LIG3</accession>
<dbReference type="Proteomes" id="UP001428341">
    <property type="component" value="Unassembled WGS sequence"/>
</dbReference>
<name>A0AAP0LIG3_9ROSI</name>
<dbReference type="SUPFAM" id="SSF49764">
    <property type="entry name" value="HSP20-like chaperones"/>
    <property type="match status" value="1"/>
</dbReference>
<dbReference type="AlphaFoldDB" id="A0AAP0LIG3"/>
<evidence type="ECO:0008006" key="3">
    <source>
        <dbReference type="Google" id="ProtNLM"/>
    </source>
</evidence>
<gene>
    <name evidence="1" type="ORF">WN944_027324</name>
</gene>
<dbReference type="SMR" id="A0AAP0LIG3"/>
<comment type="caution">
    <text evidence="1">The sequence shown here is derived from an EMBL/GenBank/DDBJ whole genome shotgun (WGS) entry which is preliminary data.</text>
</comment>
<organism evidence="1 2">
    <name type="scientific">Citrus x changshan-huyou</name>
    <dbReference type="NCBI Taxonomy" id="2935761"/>
    <lineage>
        <taxon>Eukaryota</taxon>
        <taxon>Viridiplantae</taxon>
        <taxon>Streptophyta</taxon>
        <taxon>Embryophyta</taxon>
        <taxon>Tracheophyta</taxon>
        <taxon>Spermatophyta</taxon>
        <taxon>Magnoliopsida</taxon>
        <taxon>eudicotyledons</taxon>
        <taxon>Gunneridae</taxon>
        <taxon>Pentapetalae</taxon>
        <taxon>rosids</taxon>
        <taxon>malvids</taxon>
        <taxon>Sapindales</taxon>
        <taxon>Rutaceae</taxon>
        <taxon>Aurantioideae</taxon>
        <taxon>Citrus</taxon>
    </lineage>
</organism>
<reference evidence="1 2" key="1">
    <citation type="submission" date="2024-05" db="EMBL/GenBank/DDBJ databases">
        <title>Haplotype-resolved chromosome-level genome assembly of Huyou (Citrus changshanensis).</title>
        <authorList>
            <person name="Miao C."/>
            <person name="Chen W."/>
            <person name="Wu Y."/>
            <person name="Wang L."/>
            <person name="Zhao S."/>
            <person name="Grierson D."/>
            <person name="Xu C."/>
            <person name="Chen K."/>
        </authorList>
    </citation>
    <scope>NUCLEOTIDE SEQUENCE [LARGE SCALE GENOMIC DNA]</scope>
    <source>
        <strain evidence="1">01-14</strain>
        <tissue evidence="1">Leaf</tissue>
    </source>
</reference>
<evidence type="ECO:0000313" key="2">
    <source>
        <dbReference type="Proteomes" id="UP001428341"/>
    </source>
</evidence>
<dbReference type="EMBL" id="JBCGBO010000025">
    <property type="protein sequence ID" value="KAK9175318.1"/>
    <property type="molecule type" value="Genomic_DNA"/>
</dbReference>
<dbReference type="InterPro" id="IPR008978">
    <property type="entry name" value="HSP20-like_chaperone"/>
</dbReference>
<evidence type="ECO:0000313" key="1">
    <source>
        <dbReference type="EMBL" id="KAK9175318.1"/>
    </source>
</evidence>
<proteinExistence type="predicted"/>
<sequence length="163" mass="17781">MRNNPYQLHSVFWDEDANLVRFKYPLPIGTNQEDVTIEVDEDGNLLTMKSKVVSSHNDPLSSAFNSMVISGSSLLSFLRKNEGDPATPIISMKFKLPAGLNLNGFKTAMDDAGVLTVTFTKLKPEKKKLVSVAKKMLGCLAHAVPAACFLICEKICDAICSGD</sequence>
<protein>
    <recommendedName>
        <fullName evidence="3">SHSP domain-containing protein</fullName>
    </recommendedName>
</protein>
<dbReference type="Gene3D" id="2.60.40.790">
    <property type="match status" value="1"/>
</dbReference>